<evidence type="ECO:0000313" key="1">
    <source>
        <dbReference type="EMBL" id="CAC5394384.1"/>
    </source>
</evidence>
<accession>A0A6J8CHA4</accession>
<protein>
    <submittedName>
        <fullName evidence="1">ANO6</fullName>
    </submittedName>
</protein>
<evidence type="ECO:0000313" key="2">
    <source>
        <dbReference type="Proteomes" id="UP000507470"/>
    </source>
</evidence>
<dbReference type="AlphaFoldDB" id="A0A6J8CHA4"/>
<dbReference type="EMBL" id="CACVKT020005281">
    <property type="protein sequence ID" value="CAC5394384.1"/>
    <property type="molecule type" value="Genomic_DNA"/>
</dbReference>
<dbReference type="Proteomes" id="UP000507470">
    <property type="component" value="Unassembled WGS sequence"/>
</dbReference>
<proteinExistence type="predicted"/>
<organism evidence="1 2">
    <name type="scientific">Mytilus coruscus</name>
    <name type="common">Sea mussel</name>
    <dbReference type="NCBI Taxonomy" id="42192"/>
    <lineage>
        <taxon>Eukaryota</taxon>
        <taxon>Metazoa</taxon>
        <taxon>Spiralia</taxon>
        <taxon>Lophotrochozoa</taxon>
        <taxon>Mollusca</taxon>
        <taxon>Bivalvia</taxon>
        <taxon>Autobranchia</taxon>
        <taxon>Pteriomorphia</taxon>
        <taxon>Mytilida</taxon>
        <taxon>Mytiloidea</taxon>
        <taxon>Mytilidae</taxon>
        <taxon>Mytilinae</taxon>
        <taxon>Mytilus</taxon>
    </lineage>
</organism>
<dbReference type="OrthoDB" id="10012048at2759"/>
<sequence>MSDILAQIQACRFDQKICMNPKKNTLSELMKDIRDNQTGKDYSFPNAKKKTEDTNIEVDFIRRNKILNVLKKHNIITKKKFDEMKNKMKVIQAKIPRGKVYNGLDELELDVCLKDYLNHVFIDVRELDHHLTKKLRAGDYAHKMENLDLKYPVKYDFEDITVAEFLTAEKDEGWREIFYSFCRFEPEQDNCTWHCDVCKSCEPWRTWHCPKCDKCTYGIANPICEFCGYKDYSSDLELMDLENKRHKDQQFIIQPSTYYWKRMLSKGKTSTVKSDWNIKLSLTDIPDWTNEMKVDGKTTRNFILKDYLNHDDLGMVDLWRLAYLLQGSGPRRHVGRS</sequence>
<reference evidence="1 2" key="1">
    <citation type="submission" date="2020-06" db="EMBL/GenBank/DDBJ databases">
        <authorList>
            <person name="Li R."/>
            <person name="Bekaert M."/>
        </authorList>
    </citation>
    <scope>NUCLEOTIDE SEQUENCE [LARGE SCALE GENOMIC DNA]</scope>
    <source>
        <strain evidence="2">wild</strain>
    </source>
</reference>
<keyword evidence="2" id="KW-1185">Reference proteome</keyword>
<gene>
    <name evidence="1" type="ORF">MCOR_29134</name>
</gene>
<name>A0A6J8CHA4_MYTCO</name>